<keyword evidence="4" id="KW-0647">Proteasome</keyword>
<protein>
    <recommendedName>
        <fullName evidence="3">Bacterial proteasome activator</fullName>
    </recommendedName>
</protein>
<dbReference type="EMBL" id="CP116942">
    <property type="protein sequence ID" value="WCO65199.1"/>
    <property type="molecule type" value="Genomic_DNA"/>
</dbReference>
<evidence type="ECO:0000313" key="7">
    <source>
        <dbReference type="Proteomes" id="UP001216390"/>
    </source>
</evidence>
<evidence type="ECO:0000256" key="3">
    <source>
        <dbReference type="ARBA" id="ARBA00014831"/>
    </source>
</evidence>
<feature type="region of interest" description="Disordered" evidence="5">
    <location>
        <begin position="1"/>
        <end position="33"/>
    </location>
</feature>
<reference evidence="6" key="1">
    <citation type="submission" date="2023-01" db="EMBL/GenBank/DDBJ databases">
        <title>The diversity of Class Acidimicrobiia in South China Sea sediment environments and the proposal of Iamia marina sp. nov., a novel species of the genus Iamia.</title>
        <authorList>
            <person name="He Y."/>
            <person name="Tian X."/>
        </authorList>
    </citation>
    <scope>NUCLEOTIDE SEQUENCE</scope>
    <source>
        <strain evidence="6">DSM 19957</strain>
    </source>
</reference>
<feature type="compositionally biased region" description="Gly residues" evidence="5">
    <location>
        <begin position="150"/>
        <end position="161"/>
    </location>
</feature>
<dbReference type="InterPro" id="IPR019695">
    <property type="entry name" value="Proteasome_act"/>
</dbReference>
<dbReference type="GO" id="GO:0061136">
    <property type="term" value="P:regulation of proteasomal protein catabolic process"/>
    <property type="evidence" value="ECO:0007669"/>
    <property type="project" value="InterPro"/>
</dbReference>
<gene>
    <name evidence="6" type="ORF">PO878_11885</name>
</gene>
<dbReference type="KEGG" id="ima:PO878_11885"/>
<sequence>MSNAQPEPSADPALRGELVEPPEAEVEEERREAVEEPAKLMRIGSMVKQLLEEVRGADLDEAARGRLREIYETSLTELGASLSDDLREELDRVTIPFGEADTPPSEAELRIAQAQLVGWLEGLFHGIQATLFAQQAAARSQLEDMRRQLGPGGQPGQGGRPQGRPQGMGEPGGGTYL</sequence>
<dbReference type="GO" id="GO:0000502">
    <property type="term" value="C:proteasome complex"/>
    <property type="evidence" value="ECO:0007669"/>
    <property type="project" value="UniProtKB-KW"/>
</dbReference>
<keyword evidence="7" id="KW-1185">Reference proteome</keyword>
<dbReference type="AlphaFoldDB" id="A0AAF0BUB0"/>
<evidence type="ECO:0000313" key="6">
    <source>
        <dbReference type="EMBL" id="WCO65199.1"/>
    </source>
</evidence>
<evidence type="ECO:0000256" key="2">
    <source>
        <dbReference type="ARBA" id="ARBA00011402"/>
    </source>
</evidence>
<accession>A0AAF0BUB0</accession>
<comment type="similarity">
    <text evidence="1">Belongs to the Bpa family.</text>
</comment>
<proteinExistence type="inferred from homology"/>
<name>A0AAF0BUB0_9ACTN</name>
<feature type="region of interest" description="Disordered" evidence="5">
    <location>
        <begin position="146"/>
        <end position="177"/>
    </location>
</feature>
<dbReference type="Proteomes" id="UP001216390">
    <property type="component" value="Chromosome"/>
</dbReference>
<organism evidence="6 7">
    <name type="scientific">Iamia majanohamensis</name>
    <dbReference type="NCBI Taxonomy" id="467976"/>
    <lineage>
        <taxon>Bacteria</taxon>
        <taxon>Bacillati</taxon>
        <taxon>Actinomycetota</taxon>
        <taxon>Acidimicrobiia</taxon>
        <taxon>Acidimicrobiales</taxon>
        <taxon>Iamiaceae</taxon>
        <taxon>Iamia</taxon>
    </lineage>
</organism>
<evidence type="ECO:0000256" key="5">
    <source>
        <dbReference type="SAM" id="MobiDB-lite"/>
    </source>
</evidence>
<dbReference type="RefSeq" id="WP_272734724.1">
    <property type="nucleotide sequence ID" value="NZ_CP116942.1"/>
</dbReference>
<dbReference type="Pfam" id="PF10759">
    <property type="entry name" value="BPA"/>
    <property type="match status" value="1"/>
</dbReference>
<evidence type="ECO:0000256" key="4">
    <source>
        <dbReference type="ARBA" id="ARBA00022942"/>
    </source>
</evidence>
<comment type="subunit">
    <text evidence="2">Forms a homooligomeric, either hexameric or heptameric, ring-like structure which stacks co-axially with the proteasomal alpha-rings.</text>
</comment>
<evidence type="ECO:0000256" key="1">
    <source>
        <dbReference type="ARBA" id="ARBA00006639"/>
    </source>
</evidence>